<keyword evidence="4" id="KW-1185">Reference proteome</keyword>
<organism evidence="3 4">
    <name type="scientific">Heyndrickxia acidicola</name>
    <dbReference type="NCBI Taxonomy" id="209389"/>
    <lineage>
        <taxon>Bacteria</taxon>
        <taxon>Bacillati</taxon>
        <taxon>Bacillota</taxon>
        <taxon>Bacilli</taxon>
        <taxon>Bacillales</taxon>
        <taxon>Bacillaceae</taxon>
        <taxon>Heyndrickxia</taxon>
    </lineage>
</organism>
<dbReference type="SUPFAM" id="SSF51735">
    <property type="entry name" value="NAD(P)-binding Rossmann-fold domains"/>
    <property type="match status" value="1"/>
</dbReference>
<evidence type="ECO:0000256" key="1">
    <source>
        <dbReference type="ARBA" id="ARBA00007637"/>
    </source>
</evidence>
<dbReference type="InterPro" id="IPR001509">
    <property type="entry name" value="Epimerase_deHydtase"/>
</dbReference>
<dbReference type="EMBL" id="JARMAB010000002">
    <property type="protein sequence ID" value="MED1201764.1"/>
    <property type="molecule type" value="Genomic_DNA"/>
</dbReference>
<feature type="domain" description="NAD-dependent epimerase/dehydratase" evidence="2">
    <location>
        <begin position="3"/>
        <end position="236"/>
    </location>
</feature>
<dbReference type="Gene3D" id="3.40.50.720">
    <property type="entry name" value="NAD(P)-binding Rossmann-like Domain"/>
    <property type="match status" value="1"/>
</dbReference>
<dbReference type="Pfam" id="PF01370">
    <property type="entry name" value="Epimerase"/>
    <property type="match status" value="1"/>
</dbReference>
<sequence length="312" mass="36318">MNILIIGGTRFLGPYVIKELTEDGHKVTIFHRGQTNIELPDGVGEILGDRKQLFDYANKLWDTNPDVIIDMFPYSEKDAVDLSAVFCSSTARMIALSSADVYQAYGRLIGLEKGNFTKEVIKEDSPLRSIFFPYRSTVKDEHDWRYHYDKILIENYYMQHSSLPATILRLPMIYGPHDRQHRLWPYLQCINQEQAISLDPREVDWRTCRGYVENVAHAIALAAVHERAANQIYNVAEEVNFSEKEWVETIQQYCQSNLPIKMIKNEALDFYPEQDLFMDSQKIRLELGYKEIVPFSQGMLRTIQWENENPPV</sequence>
<name>A0ABU6MBW1_9BACI</name>
<evidence type="ECO:0000259" key="2">
    <source>
        <dbReference type="Pfam" id="PF01370"/>
    </source>
</evidence>
<proteinExistence type="inferred from homology"/>
<dbReference type="InterPro" id="IPR036291">
    <property type="entry name" value="NAD(P)-bd_dom_sf"/>
</dbReference>
<evidence type="ECO:0000313" key="3">
    <source>
        <dbReference type="EMBL" id="MED1201764.1"/>
    </source>
</evidence>
<evidence type="ECO:0000313" key="4">
    <source>
        <dbReference type="Proteomes" id="UP001341444"/>
    </source>
</evidence>
<dbReference type="Proteomes" id="UP001341444">
    <property type="component" value="Unassembled WGS sequence"/>
</dbReference>
<accession>A0ABU6MBW1</accession>
<reference evidence="3 4" key="1">
    <citation type="submission" date="2023-03" db="EMBL/GenBank/DDBJ databases">
        <title>Bacillus Genome Sequencing.</title>
        <authorList>
            <person name="Dunlap C."/>
        </authorList>
    </citation>
    <scope>NUCLEOTIDE SEQUENCE [LARGE SCALE GENOMIC DNA]</scope>
    <source>
        <strain evidence="3 4">B-23453</strain>
    </source>
</reference>
<comment type="similarity">
    <text evidence="1">Belongs to the NAD(P)-dependent epimerase/dehydratase family.</text>
</comment>
<protein>
    <submittedName>
        <fullName evidence="3">NAD-dependent epimerase/dehydratase family protein</fullName>
    </submittedName>
</protein>
<comment type="caution">
    <text evidence="3">The sequence shown here is derived from an EMBL/GenBank/DDBJ whole genome shotgun (WGS) entry which is preliminary data.</text>
</comment>
<dbReference type="RefSeq" id="WP_066263686.1">
    <property type="nucleotide sequence ID" value="NZ_JARMAB010000002.1"/>
</dbReference>
<dbReference type="PANTHER" id="PTHR43000">
    <property type="entry name" value="DTDP-D-GLUCOSE 4,6-DEHYDRATASE-RELATED"/>
    <property type="match status" value="1"/>
</dbReference>
<gene>
    <name evidence="3" type="ORF">P4T90_01515</name>
</gene>